<dbReference type="AlphaFoldDB" id="A0A0G4GHQ5"/>
<evidence type="ECO:0000313" key="3">
    <source>
        <dbReference type="Proteomes" id="UP000041254"/>
    </source>
</evidence>
<dbReference type="InParanoid" id="A0A0G4GHQ5"/>
<keyword evidence="1" id="KW-0812">Transmembrane</keyword>
<dbReference type="VEuPathDB" id="CryptoDB:Vbra_17814"/>
<feature type="transmembrane region" description="Helical" evidence="1">
    <location>
        <begin position="30"/>
        <end position="55"/>
    </location>
</feature>
<evidence type="ECO:0008006" key="4">
    <source>
        <dbReference type="Google" id="ProtNLM"/>
    </source>
</evidence>
<sequence length="187" mass="19851">MKDIESGVKVRERAASETTDKGLAHGHHKFPVVAVVALAAIAVAVAGLVVGAVALQKAVFKETATDGVMVHMTAGADDQHRVLQALCMANRMVDAGKDVIVFCDVDCPPLMAKTAEDFTVEEAPCVADTSKSGLIDKLVARGVPISVCPGCVAKHGLSMEDLRDGVDEHDANEFFAFTEGRMLHFDY</sequence>
<proteinExistence type="predicted"/>
<dbReference type="Gene3D" id="3.40.1260.10">
    <property type="entry name" value="DsrEFH-like"/>
    <property type="match status" value="1"/>
</dbReference>
<reference evidence="2 3" key="1">
    <citation type="submission" date="2014-11" db="EMBL/GenBank/DDBJ databases">
        <authorList>
            <person name="Zhu J."/>
            <person name="Qi W."/>
            <person name="Song R."/>
        </authorList>
    </citation>
    <scope>NUCLEOTIDE SEQUENCE [LARGE SCALE GENOMIC DNA]</scope>
</reference>
<dbReference type="EMBL" id="CDMY01000668">
    <property type="protein sequence ID" value="CEM29279.1"/>
    <property type="molecule type" value="Genomic_DNA"/>
</dbReference>
<evidence type="ECO:0000256" key="1">
    <source>
        <dbReference type="SAM" id="Phobius"/>
    </source>
</evidence>
<gene>
    <name evidence="2" type="ORF">Vbra_17814</name>
</gene>
<keyword evidence="1" id="KW-0472">Membrane</keyword>
<name>A0A0G4GHQ5_VITBC</name>
<organism evidence="2 3">
    <name type="scientific">Vitrella brassicaformis (strain CCMP3155)</name>
    <dbReference type="NCBI Taxonomy" id="1169540"/>
    <lineage>
        <taxon>Eukaryota</taxon>
        <taxon>Sar</taxon>
        <taxon>Alveolata</taxon>
        <taxon>Colpodellida</taxon>
        <taxon>Vitrellaceae</taxon>
        <taxon>Vitrella</taxon>
    </lineage>
</organism>
<keyword evidence="1" id="KW-1133">Transmembrane helix</keyword>
<dbReference type="SUPFAM" id="SSF75169">
    <property type="entry name" value="DsrEFH-like"/>
    <property type="match status" value="1"/>
</dbReference>
<dbReference type="InterPro" id="IPR027396">
    <property type="entry name" value="DsrEFH-like"/>
</dbReference>
<keyword evidence="3" id="KW-1185">Reference proteome</keyword>
<dbReference type="PhylomeDB" id="A0A0G4GHQ5"/>
<accession>A0A0G4GHQ5</accession>
<dbReference type="Proteomes" id="UP000041254">
    <property type="component" value="Unassembled WGS sequence"/>
</dbReference>
<evidence type="ECO:0000313" key="2">
    <source>
        <dbReference type="EMBL" id="CEM29279.1"/>
    </source>
</evidence>
<protein>
    <recommendedName>
        <fullName evidence="4">DsrE/DsrF-like family protein</fullName>
    </recommendedName>
</protein>